<dbReference type="CDD" id="cd00761">
    <property type="entry name" value="Glyco_tranf_GTA_type"/>
    <property type="match status" value="1"/>
</dbReference>
<dbReference type="GO" id="GO:0005886">
    <property type="term" value="C:plasma membrane"/>
    <property type="evidence" value="ECO:0007669"/>
    <property type="project" value="UniProtKB-SubCell"/>
</dbReference>
<protein>
    <recommendedName>
        <fullName evidence="9">4,4'-diaponeurosporenoate glycosyltransferase</fullName>
    </recommendedName>
</protein>
<dbReference type="Pfam" id="PF00535">
    <property type="entry name" value="Glycos_transf_2"/>
    <property type="match status" value="1"/>
</dbReference>
<dbReference type="PANTHER" id="PTHR43646">
    <property type="entry name" value="GLYCOSYLTRANSFERASE"/>
    <property type="match status" value="1"/>
</dbReference>
<comment type="similarity">
    <text evidence="8">Belongs to the glycosyltransferase 2 family. CrtQ subfamily.</text>
</comment>
<evidence type="ECO:0000256" key="4">
    <source>
        <dbReference type="ARBA" id="ARBA00022679"/>
    </source>
</evidence>
<dbReference type="GO" id="GO:0016757">
    <property type="term" value="F:glycosyltransferase activity"/>
    <property type="evidence" value="ECO:0007669"/>
    <property type="project" value="UniProtKB-KW"/>
</dbReference>
<dbReference type="SUPFAM" id="SSF53448">
    <property type="entry name" value="Nucleotide-diphospho-sugar transferases"/>
    <property type="match status" value="1"/>
</dbReference>
<proteinExistence type="inferred from homology"/>
<evidence type="ECO:0000256" key="2">
    <source>
        <dbReference type="ARBA" id="ARBA00022475"/>
    </source>
</evidence>
<keyword evidence="4 11" id="KW-0808">Transferase</keyword>
<evidence type="ECO:0000256" key="5">
    <source>
        <dbReference type="ARBA" id="ARBA00023136"/>
    </source>
</evidence>
<gene>
    <name evidence="11" type="ORF">AVDCRST_MAG81-2452</name>
</gene>
<feature type="domain" description="Glycosyltransferase 2-like" evidence="10">
    <location>
        <begin position="15"/>
        <end position="144"/>
    </location>
</feature>
<evidence type="ECO:0000256" key="9">
    <source>
        <dbReference type="ARBA" id="ARBA00040345"/>
    </source>
</evidence>
<evidence type="ECO:0000256" key="1">
    <source>
        <dbReference type="ARBA" id="ARBA00004236"/>
    </source>
</evidence>
<evidence type="ECO:0000256" key="7">
    <source>
        <dbReference type="ARBA" id="ARBA00037904"/>
    </source>
</evidence>
<dbReference type="InterPro" id="IPR001173">
    <property type="entry name" value="Glyco_trans_2-like"/>
</dbReference>
<comment type="function">
    <text evidence="6">Catalyzes the glycosylation of 4,4'-diaponeurosporenoate, i.e. the esterification of glucose at the C1'' position with the carboxyl group of 4,4'-diaponeurosporenic acid, to form glycosyl-4,4'-diaponeurosporenoate. This is a step in the biosynthesis of staphyloxanthin, an orange pigment present in most staphylococci strains.</text>
</comment>
<keyword evidence="3" id="KW-0328">Glycosyltransferase</keyword>
<organism evidence="11">
    <name type="scientific">uncultured Synechococcales cyanobacterium</name>
    <dbReference type="NCBI Taxonomy" id="1936017"/>
    <lineage>
        <taxon>Bacteria</taxon>
        <taxon>Bacillati</taxon>
        <taxon>Cyanobacteriota</taxon>
        <taxon>Cyanophyceae</taxon>
        <taxon>Synechococcales</taxon>
        <taxon>environmental samples</taxon>
    </lineage>
</organism>
<dbReference type="EMBL" id="CADCWO010000135">
    <property type="protein sequence ID" value="CAA9577522.1"/>
    <property type="molecule type" value="Genomic_DNA"/>
</dbReference>
<accession>A0A6J4VG30</accession>
<evidence type="ECO:0000256" key="3">
    <source>
        <dbReference type="ARBA" id="ARBA00022676"/>
    </source>
</evidence>
<dbReference type="PANTHER" id="PTHR43646:SF2">
    <property type="entry name" value="GLYCOSYLTRANSFERASE 2-LIKE DOMAIN-CONTAINING PROTEIN"/>
    <property type="match status" value="1"/>
</dbReference>
<evidence type="ECO:0000259" key="10">
    <source>
        <dbReference type="Pfam" id="PF00535"/>
    </source>
</evidence>
<reference evidence="11" key="1">
    <citation type="submission" date="2020-02" db="EMBL/GenBank/DDBJ databases">
        <authorList>
            <person name="Meier V. D."/>
        </authorList>
    </citation>
    <scope>NUCLEOTIDE SEQUENCE</scope>
    <source>
        <strain evidence="11">AVDCRST_MAG81</strain>
    </source>
</reference>
<comment type="pathway">
    <text evidence="7">Carotenoid biosynthesis; staphyloxanthin biosynthesis; staphyloxanthin from farnesyl diphosphate: step 4/5.</text>
</comment>
<dbReference type="Gene3D" id="3.90.550.10">
    <property type="entry name" value="Spore Coat Polysaccharide Biosynthesis Protein SpsA, Chain A"/>
    <property type="match status" value="1"/>
</dbReference>
<comment type="subcellular location">
    <subcellularLocation>
        <location evidence="1">Cell membrane</location>
    </subcellularLocation>
</comment>
<dbReference type="AlphaFoldDB" id="A0A6J4VG30"/>
<name>A0A6J4VG30_9CYAN</name>
<dbReference type="InterPro" id="IPR029044">
    <property type="entry name" value="Nucleotide-diphossugar_trans"/>
</dbReference>
<evidence type="ECO:0000256" key="8">
    <source>
        <dbReference type="ARBA" id="ARBA00038120"/>
    </source>
</evidence>
<evidence type="ECO:0000256" key="6">
    <source>
        <dbReference type="ARBA" id="ARBA00037281"/>
    </source>
</evidence>
<keyword evidence="2" id="KW-1003">Cell membrane</keyword>
<keyword evidence="5" id="KW-0472">Membrane</keyword>
<evidence type="ECO:0000313" key="11">
    <source>
        <dbReference type="EMBL" id="CAA9577522.1"/>
    </source>
</evidence>
<sequence length="306" mass="34017">MQNTLNREPSCPFVSIIVPVFNDFEPLKICLAALESQTYPRHLYEVIVVDNGSDGNMADVVSQFAQVLTVCEGFPGSYAARNKGLSLAKGEVIGFTDADCIPASNWIEKGVANLLRVFNCGLVAGKIDLFCLNPSRPTAVELYETIKSFRQKYYIENYKGGATANIWTFRSVINDVGTFDATLKSGGDIEWGQRVYAAGYNQVYADDVCVAHPARRSLGQLYTKMVRRAGGEHDKKKKEGYSVGNFIVDLTRELKPPLRSIVRIAVDPKLRGIQQKSQVISVMLLAKYFKAFEKVRLQLGGISQRR</sequence>